<protein>
    <submittedName>
        <fullName evidence="2">Uncharacterized protein</fullName>
    </submittedName>
</protein>
<reference evidence="2 3" key="1">
    <citation type="journal article" date="2024" name="J Genomics">
        <title>Draft genome sequencing and assembly of Favolaschia claudopus CIRM-BRFM 2984 isolated from oak limbs.</title>
        <authorList>
            <person name="Navarro D."/>
            <person name="Drula E."/>
            <person name="Chaduli D."/>
            <person name="Cazenave R."/>
            <person name="Ahrendt S."/>
            <person name="Wang J."/>
            <person name="Lipzen A."/>
            <person name="Daum C."/>
            <person name="Barry K."/>
            <person name="Grigoriev I.V."/>
            <person name="Favel A."/>
            <person name="Rosso M.N."/>
            <person name="Martin F."/>
        </authorList>
    </citation>
    <scope>NUCLEOTIDE SEQUENCE [LARGE SCALE GENOMIC DNA]</scope>
    <source>
        <strain evidence="2 3">CIRM-BRFM 2984</strain>
    </source>
</reference>
<feature type="region of interest" description="Disordered" evidence="1">
    <location>
        <begin position="174"/>
        <end position="225"/>
    </location>
</feature>
<dbReference type="Proteomes" id="UP001362999">
    <property type="component" value="Unassembled WGS sequence"/>
</dbReference>
<name>A0AAW0AQC6_9AGAR</name>
<proteinExistence type="predicted"/>
<feature type="compositionally biased region" description="Polar residues" evidence="1">
    <location>
        <begin position="83"/>
        <end position="93"/>
    </location>
</feature>
<evidence type="ECO:0000313" key="3">
    <source>
        <dbReference type="Proteomes" id="UP001362999"/>
    </source>
</evidence>
<sequence length="440" mass="48104">MPSSSSTTRQPAAFSAFRVRIASVTSPLLRSFKSSASDLSSPTLDADPLPPSRSAVEIPRILQAGRSIAFYPLRCDYNPHSAASETLSLSSPRQPAFDLPRHDLRQSSSDERGSASLAVDPSAETSFSMTIPLIQLSPPPPSSSTENLTSMLNVVKEPHLMQNSRIGELGRRRGFKGAPLFTPETAKKPRTSTLSPVPSPRTPRSPRLSPCSPSTPRPSTPRTPLATVTNLLRTPTMKSPKLPPTPIECPVADELQQFYDLQDPFSVLGQSFYDPDTVFTAVPLANLGNLDVYWLAHSKDVRVTRYKTFFNAQAAAVSKTIIYPETNVYRSDLKKENIFKQDYSCLSQSVVSTSSTTSSLLLVNGQPEVRLPPHAQQNYDLSTFTELPTPCAGPVDVNFCGDLHTEILWDTQTIVVGVPHSRIEATLLTARSPTIPHPRQ</sequence>
<accession>A0AAW0AQC6</accession>
<comment type="caution">
    <text evidence="2">The sequence shown here is derived from an EMBL/GenBank/DDBJ whole genome shotgun (WGS) entry which is preliminary data.</text>
</comment>
<feature type="compositionally biased region" description="Basic and acidic residues" evidence="1">
    <location>
        <begin position="99"/>
        <end position="113"/>
    </location>
</feature>
<organism evidence="2 3">
    <name type="scientific">Favolaschia claudopus</name>
    <dbReference type="NCBI Taxonomy" id="2862362"/>
    <lineage>
        <taxon>Eukaryota</taxon>
        <taxon>Fungi</taxon>
        <taxon>Dikarya</taxon>
        <taxon>Basidiomycota</taxon>
        <taxon>Agaricomycotina</taxon>
        <taxon>Agaricomycetes</taxon>
        <taxon>Agaricomycetidae</taxon>
        <taxon>Agaricales</taxon>
        <taxon>Marasmiineae</taxon>
        <taxon>Mycenaceae</taxon>
        <taxon>Favolaschia</taxon>
    </lineage>
</organism>
<dbReference type="AlphaFoldDB" id="A0AAW0AQC6"/>
<dbReference type="EMBL" id="JAWWNJ010000055">
    <property type="protein sequence ID" value="KAK7014834.1"/>
    <property type="molecule type" value="Genomic_DNA"/>
</dbReference>
<feature type="region of interest" description="Disordered" evidence="1">
    <location>
        <begin position="34"/>
        <end position="53"/>
    </location>
</feature>
<feature type="compositionally biased region" description="Polar residues" evidence="1">
    <location>
        <begin position="34"/>
        <end position="43"/>
    </location>
</feature>
<keyword evidence="3" id="KW-1185">Reference proteome</keyword>
<evidence type="ECO:0000313" key="2">
    <source>
        <dbReference type="EMBL" id="KAK7014834.1"/>
    </source>
</evidence>
<gene>
    <name evidence="2" type="ORF">R3P38DRAFT_3571367</name>
</gene>
<feature type="region of interest" description="Disordered" evidence="1">
    <location>
        <begin position="83"/>
        <end position="121"/>
    </location>
</feature>
<evidence type="ECO:0000256" key="1">
    <source>
        <dbReference type="SAM" id="MobiDB-lite"/>
    </source>
</evidence>